<gene>
    <name evidence="1" type="ORF">CC86DRAFT_423406</name>
</gene>
<organism evidence="1 2">
    <name type="scientific">Ophiobolus disseminans</name>
    <dbReference type="NCBI Taxonomy" id="1469910"/>
    <lineage>
        <taxon>Eukaryota</taxon>
        <taxon>Fungi</taxon>
        <taxon>Dikarya</taxon>
        <taxon>Ascomycota</taxon>
        <taxon>Pezizomycotina</taxon>
        <taxon>Dothideomycetes</taxon>
        <taxon>Pleosporomycetidae</taxon>
        <taxon>Pleosporales</taxon>
        <taxon>Pleosporineae</taxon>
        <taxon>Phaeosphaeriaceae</taxon>
        <taxon>Ophiobolus</taxon>
    </lineage>
</organism>
<dbReference type="Proteomes" id="UP000799424">
    <property type="component" value="Unassembled WGS sequence"/>
</dbReference>
<sequence length="316" mass="36169">MERQSAGQRRCLSYLLVQRGQHETALVNFVTAQGYQGDPAAANKNVRKYVRGSRSMYIASTRYAPLQNILDSAATPMAPFIAWNKVYSIFPYTTFIAKRCLLLRHIKDFASPQLRNWQDKGFDVSSCTVQDHLALLNPKDAVSSKMRIPGSHLVGDERSWIIPLSTHGLTPSPFPDYLIDLASFTVTSEALNSNRIRSYDLKTKLIKTASLKFQYFLENGEQERRFFKDRTVVGVHLLPPDRQPLNMNSLFLSNALLQISKQESNRKWTPSENAGWIYHDDDMLEMLKLRYPEFATKATEVAKKGTKRKRDDVMEK</sequence>
<name>A0A6A6ZPJ1_9PLEO</name>
<evidence type="ECO:0000313" key="2">
    <source>
        <dbReference type="Proteomes" id="UP000799424"/>
    </source>
</evidence>
<proteinExistence type="predicted"/>
<evidence type="ECO:0000313" key="1">
    <source>
        <dbReference type="EMBL" id="KAF2822334.1"/>
    </source>
</evidence>
<keyword evidence="2" id="KW-1185">Reference proteome</keyword>
<dbReference type="AlphaFoldDB" id="A0A6A6ZPJ1"/>
<dbReference type="EMBL" id="MU006234">
    <property type="protein sequence ID" value="KAF2822334.1"/>
    <property type="molecule type" value="Genomic_DNA"/>
</dbReference>
<accession>A0A6A6ZPJ1</accession>
<dbReference type="OrthoDB" id="3680201at2759"/>
<reference evidence="1" key="1">
    <citation type="journal article" date="2020" name="Stud. Mycol.">
        <title>101 Dothideomycetes genomes: a test case for predicting lifestyles and emergence of pathogens.</title>
        <authorList>
            <person name="Haridas S."/>
            <person name="Albert R."/>
            <person name="Binder M."/>
            <person name="Bloem J."/>
            <person name="Labutti K."/>
            <person name="Salamov A."/>
            <person name="Andreopoulos B."/>
            <person name="Baker S."/>
            <person name="Barry K."/>
            <person name="Bills G."/>
            <person name="Bluhm B."/>
            <person name="Cannon C."/>
            <person name="Castanera R."/>
            <person name="Culley D."/>
            <person name="Daum C."/>
            <person name="Ezra D."/>
            <person name="Gonzalez J."/>
            <person name="Henrissat B."/>
            <person name="Kuo A."/>
            <person name="Liang C."/>
            <person name="Lipzen A."/>
            <person name="Lutzoni F."/>
            <person name="Magnuson J."/>
            <person name="Mondo S."/>
            <person name="Nolan M."/>
            <person name="Ohm R."/>
            <person name="Pangilinan J."/>
            <person name="Park H.-J."/>
            <person name="Ramirez L."/>
            <person name="Alfaro M."/>
            <person name="Sun H."/>
            <person name="Tritt A."/>
            <person name="Yoshinaga Y."/>
            <person name="Zwiers L.-H."/>
            <person name="Turgeon B."/>
            <person name="Goodwin S."/>
            <person name="Spatafora J."/>
            <person name="Crous P."/>
            <person name="Grigoriev I."/>
        </authorList>
    </citation>
    <scope>NUCLEOTIDE SEQUENCE</scope>
    <source>
        <strain evidence="1">CBS 113818</strain>
    </source>
</reference>
<protein>
    <submittedName>
        <fullName evidence="1">Uncharacterized protein</fullName>
    </submittedName>
</protein>